<dbReference type="SUPFAM" id="SSF140990">
    <property type="entry name" value="FtsH protease domain-like"/>
    <property type="match status" value="1"/>
</dbReference>
<sequence length="245" mass="26121">MTPSPSTALDTLARQAVGMSGADIERLVREARGRARREQRRLAYADLETALARSKPQRSAELRHRIAVHEAGHAVLRHALSLGTIVALSVVDEGGGTTTAQDDQAIQTEDRMMALIAVYLGGRTAEELVFGEVSAASGGPEYSDLARATRLALGIEMCLGLGADRPLVHRNLDLAEHMLLRDGALLDRVNARLEAAQQQARITTAAHLDLLLRLADALTEAGTLDADEITTILDGDEKAAPPPSG</sequence>
<dbReference type="GO" id="GO:0004176">
    <property type="term" value="F:ATP-dependent peptidase activity"/>
    <property type="evidence" value="ECO:0007669"/>
    <property type="project" value="InterPro"/>
</dbReference>
<dbReference type="Pfam" id="PF17862">
    <property type="entry name" value="AAA_lid_3"/>
    <property type="match status" value="1"/>
</dbReference>
<keyword evidence="3" id="KW-0862">Zinc</keyword>
<evidence type="ECO:0000259" key="4">
    <source>
        <dbReference type="Pfam" id="PF01434"/>
    </source>
</evidence>
<dbReference type="InterPro" id="IPR037219">
    <property type="entry name" value="Peptidase_M41-like"/>
</dbReference>
<dbReference type="EMBL" id="FUXL01000014">
    <property type="protein sequence ID" value="SKA31673.1"/>
    <property type="molecule type" value="Genomic_DNA"/>
</dbReference>
<evidence type="ECO:0000313" key="7">
    <source>
        <dbReference type="Proteomes" id="UP000190135"/>
    </source>
</evidence>
<dbReference type="Proteomes" id="UP000190135">
    <property type="component" value="Unassembled WGS sequence"/>
</dbReference>
<dbReference type="AlphaFoldDB" id="A0A1T4SU24"/>
<dbReference type="RefSeq" id="WP_078709671.1">
    <property type="nucleotide sequence ID" value="NZ_FUXL01000014.1"/>
</dbReference>
<evidence type="ECO:0000256" key="2">
    <source>
        <dbReference type="ARBA" id="ARBA00022723"/>
    </source>
</evidence>
<evidence type="ECO:0000256" key="1">
    <source>
        <dbReference type="ARBA" id="ARBA00001947"/>
    </source>
</evidence>
<dbReference type="InterPro" id="IPR000642">
    <property type="entry name" value="Peptidase_M41"/>
</dbReference>
<dbReference type="InterPro" id="IPR041569">
    <property type="entry name" value="AAA_lid_3"/>
</dbReference>
<keyword evidence="7" id="KW-1185">Reference proteome</keyword>
<feature type="domain" description="Peptidase M41" evidence="4">
    <location>
        <begin position="60"/>
        <end position="232"/>
    </location>
</feature>
<evidence type="ECO:0000259" key="5">
    <source>
        <dbReference type="Pfam" id="PF17862"/>
    </source>
</evidence>
<organism evidence="6 7">
    <name type="scientific">Consotaella salsifontis</name>
    <dbReference type="NCBI Taxonomy" id="1365950"/>
    <lineage>
        <taxon>Bacteria</taxon>
        <taxon>Pseudomonadati</taxon>
        <taxon>Pseudomonadota</taxon>
        <taxon>Alphaproteobacteria</taxon>
        <taxon>Hyphomicrobiales</taxon>
        <taxon>Aurantimonadaceae</taxon>
        <taxon>Consotaella</taxon>
    </lineage>
</organism>
<gene>
    <name evidence="6" type="ORF">SAMN05428963_11444</name>
</gene>
<keyword evidence="6" id="KW-0131">Cell cycle</keyword>
<evidence type="ECO:0000256" key="3">
    <source>
        <dbReference type="ARBA" id="ARBA00022833"/>
    </source>
</evidence>
<proteinExistence type="predicted"/>
<comment type="cofactor">
    <cofactor evidence="1">
        <name>Zn(2+)</name>
        <dbReference type="ChEBI" id="CHEBI:29105"/>
    </cofactor>
</comment>
<dbReference type="GO" id="GO:0004222">
    <property type="term" value="F:metalloendopeptidase activity"/>
    <property type="evidence" value="ECO:0007669"/>
    <property type="project" value="InterPro"/>
</dbReference>
<accession>A0A1T4SU24</accession>
<keyword evidence="6" id="KW-0132">Cell division</keyword>
<reference evidence="6 7" key="1">
    <citation type="submission" date="2017-02" db="EMBL/GenBank/DDBJ databases">
        <authorList>
            <person name="Peterson S.W."/>
        </authorList>
    </citation>
    <scope>NUCLEOTIDE SEQUENCE [LARGE SCALE GENOMIC DNA]</scope>
    <source>
        <strain evidence="6 7">USBA 369</strain>
    </source>
</reference>
<dbReference type="Pfam" id="PF01434">
    <property type="entry name" value="Peptidase_M41"/>
    <property type="match status" value="1"/>
</dbReference>
<dbReference type="GO" id="GO:0005524">
    <property type="term" value="F:ATP binding"/>
    <property type="evidence" value="ECO:0007669"/>
    <property type="project" value="InterPro"/>
</dbReference>
<dbReference type="PANTHER" id="PTHR23076">
    <property type="entry name" value="METALLOPROTEASE M41 FTSH"/>
    <property type="match status" value="1"/>
</dbReference>
<dbReference type="GO" id="GO:0051301">
    <property type="term" value="P:cell division"/>
    <property type="evidence" value="ECO:0007669"/>
    <property type="project" value="UniProtKB-KW"/>
</dbReference>
<dbReference type="Gene3D" id="1.10.8.60">
    <property type="match status" value="1"/>
</dbReference>
<keyword evidence="2" id="KW-0479">Metal-binding</keyword>
<dbReference type="OrthoDB" id="8371880at2"/>
<dbReference type="GO" id="GO:0005886">
    <property type="term" value="C:plasma membrane"/>
    <property type="evidence" value="ECO:0007669"/>
    <property type="project" value="TreeGrafter"/>
</dbReference>
<feature type="domain" description="AAA ATPase AAA+ lid" evidence="5">
    <location>
        <begin position="9"/>
        <end position="41"/>
    </location>
</feature>
<name>A0A1T4SU24_9HYPH</name>
<dbReference type="GO" id="GO:0006508">
    <property type="term" value="P:proteolysis"/>
    <property type="evidence" value="ECO:0007669"/>
    <property type="project" value="UniProtKB-KW"/>
</dbReference>
<dbReference type="STRING" id="1365950.SAMN05428963_11444"/>
<dbReference type="GO" id="GO:0046872">
    <property type="term" value="F:metal ion binding"/>
    <property type="evidence" value="ECO:0007669"/>
    <property type="project" value="UniProtKB-KW"/>
</dbReference>
<keyword evidence="6" id="KW-0645">Protease</keyword>
<keyword evidence="6" id="KW-0378">Hydrolase</keyword>
<protein>
    <submittedName>
        <fullName evidence="6">Cell division protease FtsH</fullName>
    </submittedName>
</protein>
<dbReference type="PANTHER" id="PTHR23076:SF97">
    <property type="entry name" value="ATP-DEPENDENT ZINC METALLOPROTEASE YME1L1"/>
    <property type="match status" value="1"/>
</dbReference>
<dbReference type="GO" id="GO:0030163">
    <property type="term" value="P:protein catabolic process"/>
    <property type="evidence" value="ECO:0007669"/>
    <property type="project" value="TreeGrafter"/>
</dbReference>
<dbReference type="Gene3D" id="1.20.58.760">
    <property type="entry name" value="Peptidase M41"/>
    <property type="match status" value="1"/>
</dbReference>
<evidence type="ECO:0000313" key="6">
    <source>
        <dbReference type="EMBL" id="SKA31673.1"/>
    </source>
</evidence>